<gene>
    <name evidence="1" type="ORF">ACFPO9_06860</name>
</gene>
<reference evidence="2" key="1">
    <citation type="journal article" date="2019" name="Int. J. Syst. Evol. Microbiol.">
        <title>The Global Catalogue of Microorganisms (GCM) 10K type strain sequencing project: providing services to taxonomists for standard genome sequencing and annotation.</title>
        <authorList>
            <consortium name="The Broad Institute Genomics Platform"/>
            <consortium name="The Broad Institute Genome Sequencing Center for Infectious Disease"/>
            <person name="Wu L."/>
            <person name="Ma J."/>
        </authorList>
    </citation>
    <scope>NUCLEOTIDE SEQUENCE [LARGE SCALE GENOMIC DNA]</scope>
    <source>
        <strain evidence="2">CGMCC 4.5798</strain>
    </source>
</reference>
<dbReference type="Proteomes" id="UP001596086">
    <property type="component" value="Unassembled WGS sequence"/>
</dbReference>
<sequence length="54" mass="5742">MADMVRISSTYGKLFAATSFSIECAECSPSHNDTSETIVAATPSVMSSQRMPVP</sequence>
<protein>
    <submittedName>
        <fullName evidence="1">Uncharacterized protein</fullName>
    </submittedName>
</protein>
<proteinExistence type="predicted"/>
<name>A0ABW0RTS9_9BURK</name>
<dbReference type="EMBL" id="JBHSMZ010000004">
    <property type="protein sequence ID" value="MFC5548234.1"/>
    <property type="molecule type" value="Genomic_DNA"/>
</dbReference>
<dbReference type="RefSeq" id="WP_379768764.1">
    <property type="nucleotide sequence ID" value="NZ_JBHSMZ010000004.1"/>
</dbReference>
<evidence type="ECO:0000313" key="2">
    <source>
        <dbReference type="Proteomes" id="UP001596086"/>
    </source>
</evidence>
<accession>A0ABW0RTS9</accession>
<evidence type="ECO:0000313" key="1">
    <source>
        <dbReference type="EMBL" id="MFC5548234.1"/>
    </source>
</evidence>
<organism evidence="1 2">
    <name type="scientific">Massilia aerilata</name>
    <dbReference type="NCBI Taxonomy" id="453817"/>
    <lineage>
        <taxon>Bacteria</taxon>
        <taxon>Pseudomonadati</taxon>
        <taxon>Pseudomonadota</taxon>
        <taxon>Betaproteobacteria</taxon>
        <taxon>Burkholderiales</taxon>
        <taxon>Oxalobacteraceae</taxon>
        <taxon>Telluria group</taxon>
        <taxon>Massilia</taxon>
    </lineage>
</organism>
<keyword evidence="2" id="KW-1185">Reference proteome</keyword>
<comment type="caution">
    <text evidence="1">The sequence shown here is derived from an EMBL/GenBank/DDBJ whole genome shotgun (WGS) entry which is preliminary data.</text>
</comment>